<feature type="compositionally biased region" description="Basic and acidic residues" evidence="5">
    <location>
        <begin position="277"/>
        <end position="289"/>
    </location>
</feature>
<evidence type="ECO:0000256" key="4">
    <source>
        <dbReference type="PIRSR" id="PIRSR006230-1"/>
    </source>
</evidence>
<dbReference type="InterPro" id="IPR027417">
    <property type="entry name" value="P-loop_NTPase"/>
</dbReference>
<feature type="domain" description="CP-type G" evidence="6">
    <location>
        <begin position="14"/>
        <end position="175"/>
    </location>
</feature>
<dbReference type="PIRSF" id="PIRSF006230">
    <property type="entry name" value="MG442"/>
    <property type="match status" value="1"/>
</dbReference>
<dbReference type="RefSeq" id="WP_144278327.1">
    <property type="nucleotide sequence ID" value="NZ_CP041730.1"/>
</dbReference>
<dbReference type="PANTHER" id="PTHR45782:SF4">
    <property type="entry name" value="MITOCHONDRIAL RIBOSOME-ASSOCIATED GTPASE 1"/>
    <property type="match status" value="1"/>
</dbReference>
<organism evidence="7 8">
    <name type="scientific">Chitinimonas arctica</name>
    <dbReference type="NCBI Taxonomy" id="2594795"/>
    <lineage>
        <taxon>Bacteria</taxon>
        <taxon>Pseudomonadati</taxon>
        <taxon>Pseudomonadota</taxon>
        <taxon>Betaproteobacteria</taxon>
        <taxon>Neisseriales</taxon>
        <taxon>Chitinibacteraceae</taxon>
        <taxon>Chitinimonas</taxon>
    </lineage>
</organism>
<dbReference type="GO" id="GO:0005525">
    <property type="term" value="F:GTP binding"/>
    <property type="evidence" value="ECO:0007669"/>
    <property type="project" value="UniProtKB-KW"/>
</dbReference>
<feature type="binding site" evidence="4">
    <location>
        <position position="171"/>
    </location>
    <ligand>
        <name>GTP</name>
        <dbReference type="ChEBI" id="CHEBI:37565"/>
    </ligand>
</feature>
<dbReference type="GO" id="GO:0003924">
    <property type="term" value="F:GTPase activity"/>
    <property type="evidence" value="ECO:0007669"/>
    <property type="project" value="TreeGrafter"/>
</dbReference>
<dbReference type="GO" id="GO:0006412">
    <property type="term" value="P:translation"/>
    <property type="evidence" value="ECO:0007669"/>
    <property type="project" value="TreeGrafter"/>
</dbReference>
<protein>
    <recommendedName>
        <fullName evidence="3">Ribosome biogenesis GTPase A</fullName>
    </recommendedName>
</protein>
<gene>
    <name evidence="7" type="primary">ylqF</name>
    <name evidence="7" type="ORF">FNU76_11485</name>
</gene>
<dbReference type="OrthoDB" id="9805918at2"/>
<comment type="similarity">
    <text evidence="3">Belongs to the TRAFAC class YlqF/YawG GTPase family. MTG1 subfamily.</text>
</comment>
<proteinExistence type="inferred from homology"/>
<dbReference type="InterPro" id="IPR030378">
    <property type="entry name" value="G_CP_dom"/>
</dbReference>
<dbReference type="InterPro" id="IPR019991">
    <property type="entry name" value="GTP-bd_ribosome_bgen"/>
</dbReference>
<sequence length="305" mass="33641">MAIQWFPGHMNKAKKQIAETMAKVDMVIEVLDARLPRITTNPLINELRLHRQRPTLKILNKADLADPNVTAAWVQHFRQEPDSAVITLDEAGKLRDTAKVLALCKQLVPHRIGGEKPVRAMILGVPNVGKSTLINALAKRKLARVADTPGVTQSQQRIELPEGTILVDTPGMMWPKIASNNDGYKLALSGTIGRNAFDAVDVAWYAMGWMALHYPTVIASRYRLPDINEPGDVLFEQAARALGCMLPGNRIDAQKAAERILTDFRAATLGRISLERPDDSMDMQLHEPEDAGQAPLDLEPDDSAP</sequence>
<keyword evidence="1 3" id="KW-0547">Nucleotide-binding</keyword>
<feature type="binding site" evidence="4">
    <location>
        <begin position="127"/>
        <end position="132"/>
    </location>
    <ligand>
        <name>GTP</name>
        <dbReference type="ChEBI" id="CHEBI:37565"/>
    </ligand>
</feature>
<comment type="subcellular location">
    <subcellularLocation>
        <location evidence="3">Cytoplasm</location>
    </subcellularLocation>
</comment>
<keyword evidence="2 3" id="KW-0342">GTP-binding</keyword>
<comment type="function">
    <text evidence="3">Required for a late step of 50S ribosomal subunit assembly. Has GTPase activity.</text>
</comment>
<evidence type="ECO:0000313" key="8">
    <source>
        <dbReference type="Proteomes" id="UP000317550"/>
    </source>
</evidence>
<dbReference type="InterPro" id="IPR016478">
    <property type="entry name" value="GTPase_MTG1"/>
</dbReference>
<evidence type="ECO:0000259" key="6">
    <source>
        <dbReference type="PROSITE" id="PS51721"/>
    </source>
</evidence>
<feature type="region of interest" description="Disordered" evidence="5">
    <location>
        <begin position="277"/>
        <end position="305"/>
    </location>
</feature>
<dbReference type="KEGG" id="cari:FNU76_11485"/>
<dbReference type="EMBL" id="CP041730">
    <property type="protein sequence ID" value="QDQ26934.1"/>
    <property type="molecule type" value="Genomic_DNA"/>
</dbReference>
<dbReference type="PANTHER" id="PTHR45782">
    <property type="entry name" value="MITOCHONDRIAL RIBOSOME-ASSOCIATED GTPASE 1"/>
    <property type="match status" value="1"/>
</dbReference>
<dbReference type="Gene3D" id="3.40.50.300">
    <property type="entry name" value="P-loop containing nucleotide triphosphate hydrolases"/>
    <property type="match status" value="1"/>
</dbReference>
<keyword evidence="3" id="KW-0963">Cytoplasm</keyword>
<name>A0A516SFJ9_9NEIS</name>
<feature type="binding site" evidence="4">
    <location>
        <begin position="60"/>
        <end position="63"/>
    </location>
    <ligand>
        <name>GTP</name>
        <dbReference type="ChEBI" id="CHEBI:37565"/>
    </ligand>
</feature>
<evidence type="ECO:0000256" key="3">
    <source>
        <dbReference type="PIRNR" id="PIRNR006230"/>
    </source>
</evidence>
<dbReference type="Proteomes" id="UP000317550">
    <property type="component" value="Chromosome"/>
</dbReference>
<dbReference type="InterPro" id="IPR006073">
    <property type="entry name" value="GTP-bd"/>
</dbReference>
<accession>A0A516SFJ9</accession>
<evidence type="ECO:0000256" key="1">
    <source>
        <dbReference type="ARBA" id="ARBA00022741"/>
    </source>
</evidence>
<dbReference type="InterPro" id="IPR023179">
    <property type="entry name" value="GTP-bd_ortho_bundle_sf"/>
</dbReference>
<dbReference type="PROSITE" id="PS51721">
    <property type="entry name" value="G_CP"/>
    <property type="match status" value="1"/>
</dbReference>
<evidence type="ECO:0000313" key="7">
    <source>
        <dbReference type="EMBL" id="QDQ26934.1"/>
    </source>
</evidence>
<dbReference type="AlphaFoldDB" id="A0A516SFJ9"/>
<keyword evidence="8" id="KW-1185">Reference proteome</keyword>
<dbReference type="Pfam" id="PF01926">
    <property type="entry name" value="MMR_HSR1"/>
    <property type="match status" value="1"/>
</dbReference>
<reference evidence="8" key="1">
    <citation type="submission" date="2019-07" db="EMBL/GenBank/DDBJ databases">
        <title>Chitinimonas sp. nov., isolated from Ny-Alesund, arctica soil.</title>
        <authorList>
            <person name="Xu Q."/>
            <person name="Peng F."/>
        </authorList>
    </citation>
    <scope>NUCLEOTIDE SEQUENCE [LARGE SCALE GENOMIC DNA]</scope>
    <source>
        <strain evidence="8">R3-44</strain>
    </source>
</reference>
<dbReference type="SUPFAM" id="SSF52540">
    <property type="entry name" value="P-loop containing nucleoside triphosphate hydrolases"/>
    <property type="match status" value="1"/>
</dbReference>
<dbReference type="CDD" id="cd01856">
    <property type="entry name" value="YlqF"/>
    <property type="match status" value="1"/>
</dbReference>
<evidence type="ECO:0000256" key="5">
    <source>
        <dbReference type="SAM" id="MobiDB-lite"/>
    </source>
</evidence>
<dbReference type="Gene3D" id="1.10.1580.10">
    <property type="match status" value="1"/>
</dbReference>
<dbReference type="GO" id="GO:0005737">
    <property type="term" value="C:cytoplasm"/>
    <property type="evidence" value="ECO:0007669"/>
    <property type="project" value="UniProtKB-SubCell"/>
</dbReference>
<evidence type="ECO:0000256" key="2">
    <source>
        <dbReference type="ARBA" id="ARBA00023134"/>
    </source>
</evidence>
<dbReference type="NCBIfam" id="TIGR03596">
    <property type="entry name" value="GTPase_YlqF"/>
    <property type="match status" value="1"/>
</dbReference>